<dbReference type="OrthoDB" id="4697614at2"/>
<keyword evidence="9" id="KW-1185">Reference proteome</keyword>
<evidence type="ECO:0000256" key="1">
    <source>
        <dbReference type="ARBA" id="ARBA00006717"/>
    </source>
</evidence>
<feature type="binding site" evidence="6">
    <location>
        <begin position="35"/>
        <end position="36"/>
    </location>
    <ligand>
        <name>substrate</name>
    </ligand>
</feature>
<sequence length="233" mass="25370">MSENELGGNVAAAQTGRLVLLRHGQTVWSESGQHTGRTNIPLTSVGEQQALAAGERLRAAFPEGFGEGCVFASPLKRAQQTARLAGFDQVATLDDIAEWDYGRAEGRTRQTVSDMAGFDWDVWRDGPTSLPEFMNADWQETLPGGERVQVHAGAGESLNDAAARACDVIGKVVPFVESGKDVLLVAHAHILRILTSQWIGLDPGFGRLLRLDTAHYSVLSLYKGDRVIERWNC</sequence>
<dbReference type="STRING" id="78345.BMERY_1395"/>
<comment type="similarity">
    <text evidence="1">Belongs to the phosphoglycerate mutase family. BPG-dependent PGAM subfamily.</text>
</comment>
<protein>
    <recommendedName>
        <fullName evidence="2">phosphoglycerate mutase (2,3-diphosphoglycerate-dependent)</fullName>
        <ecNumber evidence="2">5.4.2.11</ecNumber>
    </recommendedName>
</protein>
<evidence type="ECO:0000256" key="2">
    <source>
        <dbReference type="ARBA" id="ARBA00012028"/>
    </source>
</evidence>
<evidence type="ECO:0000256" key="5">
    <source>
        <dbReference type="PIRSR" id="PIRSR613078-1"/>
    </source>
</evidence>
<evidence type="ECO:0000256" key="6">
    <source>
        <dbReference type="PIRSR" id="PIRSR613078-2"/>
    </source>
</evidence>
<comment type="caution">
    <text evidence="8">The sequence shown here is derived from an EMBL/GenBank/DDBJ whole genome shotgun (WGS) entry which is preliminary data.</text>
</comment>
<dbReference type="GO" id="GO:0004619">
    <property type="term" value="F:phosphoglycerate mutase activity"/>
    <property type="evidence" value="ECO:0007669"/>
    <property type="project" value="UniProtKB-EC"/>
</dbReference>
<feature type="binding site" evidence="6">
    <location>
        <begin position="98"/>
        <end position="101"/>
    </location>
    <ligand>
        <name>substrate</name>
    </ligand>
</feature>
<dbReference type="GO" id="GO:0016787">
    <property type="term" value="F:hydrolase activity"/>
    <property type="evidence" value="ECO:0007669"/>
    <property type="project" value="UniProtKB-KW"/>
</dbReference>
<feature type="binding site" evidence="6">
    <location>
        <position position="77"/>
    </location>
    <ligand>
        <name>substrate</name>
    </ligand>
</feature>
<dbReference type="AlphaFoldDB" id="A0A087BG85"/>
<dbReference type="EC" id="5.4.2.11" evidence="2"/>
<evidence type="ECO:0000313" key="9">
    <source>
        <dbReference type="Proteomes" id="UP000029060"/>
    </source>
</evidence>
<feature type="active site" description="Proton donor/acceptor" evidence="5">
    <location>
        <position position="98"/>
    </location>
</feature>
<feature type="active site" description="Tele-phosphohistidine intermediate" evidence="5">
    <location>
        <position position="23"/>
    </location>
</feature>
<evidence type="ECO:0000313" key="8">
    <source>
        <dbReference type="EMBL" id="KFI70035.1"/>
    </source>
</evidence>
<dbReference type="InterPro" id="IPR005952">
    <property type="entry name" value="Phosphogly_mut1"/>
</dbReference>
<keyword evidence="8" id="KW-0378">Hydrolase</keyword>
<dbReference type="InterPro" id="IPR029033">
    <property type="entry name" value="His_PPase_superfam"/>
</dbReference>
<gene>
    <name evidence="8" type="ORF">BMERY_1395</name>
</gene>
<evidence type="ECO:0000256" key="7">
    <source>
        <dbReference type="PIRSR" id="PIRSR613078-3"/>
    </source>
</evidence>
<dbReference type="GO" id="GO:0006096">
    <property type="term" value="P:glycolytic process"/>
    <property type="evidence" value="ECO:0007669"/>
    <property type="project" value="UniProtKB-KW"/>
</dbReference>
<proteinExistence type="inferred from homology"/>
<reference evidence="8 9" key="1">
    <citation type="submission" date="2014-03" db="EMBL/GenBank/DDBJ databases">
        <title>Genomics of Bifidobacteria.</title>
        <authorList>
            <person name="Ventura M."/>
            <person name="Milani C."/>
            <person name="Lugli G.A."/>
        </authorList>
    </citation>
    <scope>NUCLEOTIDE SEQUENCE [LARGE SCALE GENOMIC DNA]</scope>
    <source>
        <strain evidence="8 9">LMG 11341</strain>
    </source>
</reference>
<dbReference type="SMART" id="SM00855">
    <property type="entry name" value="PGAM"/>
    <property type="match status" value="1"/>
</dbReference>
<dbReference type="CDD" id="cd07067">
    <property type="entry name" value="HP_PGM_like"/>
    <property type="match status" value="1"/>
</dbReference>
<feature type="site" description="Transition state stabilizer" evidence="7">
    <location>
        <position position="187"/>
    </location>
</feature>
<name>A0A087BG85_9BIFI</name>
<dbReference type="Proteomes" id="UP000029060">
    <property type="component" value="Unassembled WGS sequence"/>
</dbReference>
<organism evidence="8 9">
    <name type="scientific">Bifidobacterium merycicum</name>
    <dbReference type="NCBI Taxonomy" id="78345"/>
    <lineage>
        <taxon>Bacteria</taxon>
        <taxon>Bacillati</taxon>
        <taxon>Actinomycetota</taxon>
        <taxon>Actinomycetes</taxon>
        <taxon>Bifidobacteriales</taxon>
        <taxon>Bifidobacteriaceae</taxon>
        <taxon>Bifidobacterium</taxon>
    </lineage>
</organism>
<dbReference type="Pfam" id="PF00300">
    <property type="entry name" value="His_Phos_1"/>
    <property type="match status" value="1"/>
</dbReference>
<keyword evidence="3" id="KW-0324">Glycolysis</keyword>
<evidence type="ECO:0000256" key="4">
    <source>
        <dbReference type="ARBA" id="ARBA00023235"/>
    </source>
</evidence>
<dbReference type="eggNOG" id="COG0406">
    <property type="taxonomic scope" value="Bacteria"/>
</dbReference>
<keyword evidence="4" id="KW-0413">Isomerase</keyword>
<dbReference type="Gene3D" id="3.40.50.1240">
    <property type="entry name" value="Phosphoglycerate mutase-like"/>
    <property type="match status" value="1"/>
</dbReference>
<accession>A0A087BG85</accession>
<dbReference type="SUPFAM" id="SSF53254">
    <property type="entry name" value="Phosphoglycerate mutase-like"/>
    <property type="match status" value="1"/>
</dbReference>
<evidence type="ECO:0000256" key="3">
    <source>
        <dbReference type="ARBA" id="ARBA00023152"/>
    </source>
</evidence>
<dbReference type="RefSeq" id="WP_033523692.1">
    <property type="nucleotide sequence ID" value="NZ_CADAXU010000015.1"/>
</dbReference>
<dbReference type="PANTHER" id="PTHR11931">
    <property type="entry name" value="PHOSPHOGLYCERATE MUTASE"/>
    <property type="match status" value="1"/>
</dbReference>
<dbReference type="InterPro" id="IPR013078">
    <property type="entry name" value="His_Pase_superF_clade-1"/>
</dbReference>
<dbReference type="EMBL" id="JGZC01000007">
    <property type="protein sequence ID" value="KFI70035.1"/>
    <property type="molecule type" value="Genomic_DNA"/>
</dbReference>